<evidence type="ECO:0000256" key="2">
    <source>
        <dbReference type="ARBA" id="ARBA00022448"/>
    </source>
</evidence>
<keyword evidence="4 10" id="KW-0732">Signal</keyword>
<evidence type="ECO:0000259" key="11">
    <source>
        <dbReference type="PROSITE" id="PS50836"/>
    </source>
</evidence>
<feature type="transmembrane region" description="Helical" evidence="9">
    <location>
        <begin position="219"/>
        <end position="236"/>
    </location>
</feature>
<dbReference type="PROSITE" id="PS50836">
    <property type="entry name" value="DOMON"/>
    <property type="match status" value="1"/>
</dbReference>
<dbReference type="EMBL" id="VIEB01000970">
    <property type="protein sequence ID" value="TQD77350.1"/>
    <property type="molecule type" value="Genomic_DNA"/>
</dbReference>
<dbReference type="GO" id="GO:0046872">
    <property type="term" value="F:metal ion binding"/>
    <property type="evidence" value="ECO:0007669"/>
    <property type="project" value="UniProtKB-KW"/>
</dbReference>
<proteinExistence type="predicted"/>
<keyword evidence="7 9" id="KW-0472">Membrane</keyword>
<dbReference type="STRING" id="106549.A0A540KT07"/>
<dbReference type="InterPro" id="IPR006593">
    <property type="entry name" value="Cyt_b561/ferric_Rdtase_TM"/>
</dbReference>
<feature type="chain" id="PRO_5022222971" description="Cytochrome b561 and DOMON domain-containing protein" evidence="10">
    <location>
        <begin position="22"/>
        <end position="359"/>
    </location>
</feature>
<feature type="transmembrane region" description="Helical" evidence="9">
    <location>
        <begin position="311"/>
        <end position="331"/>
    </location>
</feature>
<evidence type="ECO:0000256" key="1">
    <source>
        <dbReference type="ARBA" id="ARBA00004370"/>
    </source>
</evidence>
<protein>
    <recommendedName>
        <fullName evidence="15">Cytochrome b561 and DOMON domain-containing protein</fullName>
    </recommendedName>
</protein>
<keyword evidence="8" id="KW-0408">Iron</keyword>
<organism evidence="13 14">
    <name type="scientific">Malus baccata</name>
    <name type="common">Siberian crab apple</name>
    <name type="synonym">Pyrus baccata</name>
    <dbReference type="NCBI Taxonomy" id="106549"/>
    <lineage>
        <taxon>Eukaryota</taxon>
        <taxon>Viridiplantae</taxon>
        <taxon>Streptophyta</taxon>
        <taxon>Embryophyta</taxon>
        <taxon>Tracheophyta</taxon>
        <taxon>Spermatophyta</taxon>
        <taxon>Magnoliopsida</taxon>
        <taxon>eudicotyledons</taxon>
        <taxon>Gunneridae</taxon>
        <taxon>Pentapetalae</taxon>
        <taxon>rosids</taxon>
        <taxon>fabids</taxon>
        <taxon>Rosales</taxon>
        <taxon>Rosaceae</taxon>
        <taxon>Amygdaloideae</taxon>
        <taxon>Maleae</taxon>
        <taxon>Malus</taxon>
    </lineage>
</organism>
<dbReference type="Pfam" id="PF03188">
    <property type="entry name" value="Cytochrom_B561"/>
    <property type="match status" value="1"/>
</dbReference>
<keyword evidence="8" id="KW-0479">Metal-binding</keyword>
<evidence type="ECO:0000259" key="12">
    <source>
        <dbReference type="PROSITE" id="PS50939"/>
    </source>
</evidence>
<keyword evidence="14" id="KW-1185">Reference proteome</keyword>
<evidence type="ECO:0000256" key="10">
    <source>
        <dbReference type="SAM" id="SignalP"/>
    </source>
</evidence>
<dbReference type="Gene3D" id="1.20.120.1770">
    <property type="match status" value="1"/>
</dbReference>
<comment type="caution">
    <text evidence="13">The sequence shown here is derived from an EMBL/GenBank/DDBJ whole genome shotgun (WGS) entry which is preliminary data.</text>
</comment>
<dbReference type="InterPro" id="IPR005018">
    <property type="entry name" value="DOMON_domain"/>
</dbReference>
<feature type="binding site" description="axial binding residue" evidence="8">
    <location>
        <position position="213"/>
    </location>
    <ligand>
        <name>heme b</name>
        <dbReference type="ChEBI" id="CHEBI:60344"/>
        <label>1</label>
    </ligand>
    <ligandPart>
        <name>Fe</name>
        <dbReference type="ChEBI" id="CHEBI:18248"/>
    </ligandPart>
</feature>
<keyword evidence="3 9" id="KW-0812">Transmembrane</keyword>
<sequence length="359" mass="39175">MALSKSLFVICLLFTVSSAAAQPPCTTRIFSNKKTFAACSTLPVLNSTIHWNYYPLTATVDIAFTQSAVSDSRWVAWAINPTSTGMVGSQAIVAYKRTDGTMTVYSSPIKSYGTHLEQGNVSFPLYDVSAVYENNEIHHLCDHGPSEQCQRCAPHFLSGKTETSKGSTSTSALKYAHGIINTISWGILMPIGIIVARYLKTVEGAGPAWFHAHRGCQMLAFLGGIAGWGTGIFLGSKSPGIQYKGHKCIGITLFVLATIQVAVALCLRPKKTDENRKYWNWCHWVVGYGTIVLSITNIFKGFDILEPANKWKFAYIAIIGTLGCITALLELRKLGSFLSRFRSSRAAGPEIVESTQTIV</sequence>
<feature type="binding site" description="axial binding residue" evidence="8">
    <location>
        <position position="177"/>
    </location>
    <ligand>
        <name>heme b</name>
        <dbReference type="ChEBI" id="CHEBI:60344"/>
        <label>1</label>
    </ligand>
    <ligandPart>
        <name>Fe</name>
        <dbReference type="ChEBI" id="CHEBI:18248"/>
    </ligandPart>
</feature>
<dbReference type="PIRSF" id="PIRSF037471">
    <property type="entry name" value="UCP037471"/>
    <property type="match status" value="1"/>
</dbReference>
<dbReference type="InterPro" id="IPR017214">
    <property type="entry name" value="UCP037471"/>
</dbReference>
<dbReference type="GO" id="GO:0016020">
    <property type="term" value="C:membrane"/>
    <property type="evidence" value="ECO:0007669"/>
    <property type="project" value="UniProtKB-SubCell"/>
</dbReference>
<evidence type="ECO:0000256" key="8">
    <source>
        <dbReference type="PIRSR" id="PIRSR037471-1"/>
    </source>
</evidence>
<evidence type="ECO:0008006" key="15">
    <source>
        <dbReference type="Google" id="ProtNLM"/>
    </source>
</evidence>
<evidence type="ECO:0000256" key="4">
    <source>
        <dbReference type="ARBA" id="ARBA00022729"/>
    </source>
</evidence>
<dbReference type="InterPro" id="IPR045265">
    <property type="entry name" value="AIR12_DOMON"/>
</dbReference>
<evidence type="ECO:0000256" key="5">
    <source>
        <dbReference type="ARBA" id="ARBA00022982"/>
    </source>
</evidence>
<name>A0A540KT07_MALBA</name>
<dbReference type="AlphaFoldDB" id="A0A540KT07"/>
<dbReference type="PROSITE" id="PS50939">
    <property type="entry name" value="CYTOCHROME_B561"/>
    <property type="match status" value="1"/>
</dbReference>
<feature type="transmembrane region" description="Helical" evidence="9">
    <location>
        <begin position="248"/>
        <end position="267"/>
    </location>
</feature>
<feature type="transmembrane region" description="Helical" evidence="9">
    <location>
        <begin position="175"/>
        <end position="199"/>
    </location>
</feature>
<feature type="domain" description="DOMON" evidence="11">
    <location>
        <begin position="45"/>
        <end position="178"/>
    </location>
</feature>
<dbReference type="PANTHER" id="PTHR23130">
    <property type="entry name" value="CYTOCHROME B561 AND DOMON DOMAIN-CONTAINING PROTEIN"/>
    <property type="match status" value="1"/>
</dbReference>
<evidence type="ECO:0000313" key="13">
    <source>
        <dbReference type="EMBL" id="TQD77350.1"/>
    </source>
</evidence>
<gene>
    <name evidence="13" type="ORF">C1H46_037128</name>
</gene>
<dbReference type="CDD" id="cd08760">
    <property type="entry name" value="Cyt_b561_FRRS1_like"/>
    <property type="match status" value="1"/>
</dbReference>
<feature type="signal peptide" evidence="10">
    <location>
        <begin position="1"/>
        <end position="21"/>
    </location>
</feature>
<dbReference type="Pfam" id="PF04526">
    <property type="entry name" value="DUF568"/>
    <property type="match status" value="1"/>
</dbReference>
<evidence type="ECO:0000313" key="14">
    <source>
        <dbReference type="Proteomes" id="UP000315295"/>
    </source>
</evidence>
<keyword evidence="5" id="KW-0249">Electron transport</keyword>
<feature type="binding site" description="axial binding residue" evidence="8">
    <location>
        <position position="246"/>
    </location>
    <ligand>
        <name>heme b</name>
        <dbReference type="ChEBI" id="CHEBI:60344"/>
        <label>1</label>
    </ligand>
    <ligandPart>
        <name>Fe</name>
        <dbReference type="ChEBI" id="CHEBI:18248"/>
    </ligandPart>
</feature>
<dbReference type="Proteomes" id="UP000315295">
    <property type="component" value="Unassembled WGS sequence"/>
</dbReference>
<evidence type="ECO:0000256" key="3">
    <source>
        <dbReference type="ARBA" id="ARBA00022692"/>
    </source>
</evidence>
<comment type="subcellular location">
    <subcellularLocation>
        <location evidence="1">Membrane</location>
    </subcellularLocation>
</comment>
<feature type="binding site" description="axial binding residue" evidence="8">
    <location>
        <position position="283"/>
    </location>
    <ligand>
        <name>heme b</name>
        <dbReference type="ChEBI" id="CHEBI:60344"/>
        <label>1</label>
    </ligand>
    <ligandPart>
        <name>Fe</name>
        <dbReference type="ChEBI" id="CHEBI:18248"/>
    </ligandPart>
</feature>
<feature type="transmembrane region" description="Helical" evidence="9">
    <location>
        <begin position="279"/>
        <end position="299"/>
    </location>
</feature>
<dbReference type="PANTHER" id="PTHR23130:SF212">
    <property type="entry name" value="AUXIN-RESPONSIVE FAMILY PROTEIN"/>
    <property type="match status" value="1"/>
</dbReference>
<feature type="domain" description="Cytochrome b561" evidence="12">
    <location>
        <begin position="137"/>
        <end position="338"/>
    </location>
</feature>
<evidence type="ECO:0000256" key="9">
    <source>
        <dbReference type="SAM" id="Phobius"/>
    </source>
</evidence>
<reference evidence="13 14" key="1">
    <citation type="journal article" date="2019" name="G3 (Bethesda)">
        <title>Sequencing of a Wild Apple (Malus baccata) Genome Unravels the Differences Between Cultivated and Wild Apple Species Regarding Disease Resistance and Cold Tolerance.</title>
        <authorList>
            <person name="Chen X."/>
        </authorList>
    </citation>
    <scope>NUCLEOTIDE SEQUENCE [LARGE SCALE GENOMIC DNA]</scope>
    <source>
        <strain evidence="14">cv. Shandingzi</strain>
        <tissue evidence="13">Leaves</tissue>
    </source>
</reference>
<keyword evidence="6 9" id="KW-1133">Transmembrane helix</keyword>
<keyword evidence="2" id="KW-0813">Transport</keyword>
<evidence type="ECO:0000256" key="6">
    <source>
        <dbReference type="ARBA" id="ARBA00022989"/>
    </source>
</evidence>
<dbReference type="SMART" id="SM00665">
    <property type="entry name" value="B561"/>
    <property type="match status" value="1"/>
</dbReference>
<accession>A0A540KT07</accession>
<evidence type="ECO:0000256" key="7">
    <source>
        <dbReference type="ARBA" id="ARBA00023136"/>
    </source>
</evidence>